<dbReference type="EMBL" id="CAJOBE010049111">
    <property type="protein sequence ID" value="CAF4351231.1"/>
    <property type="molecule type" value="Genomic_DNA"/>
</dbReference>
<reference evidence="1" key="1">
    <citation type="submission" date="2021-02" db="EMBL/GenBank/DDBJ databases">
        <authorList>
            <person name="Nowell W R."/>
        </authorList>
    </citation>
    <scope>NUCLEOTIDE SEQUENCE</scope>
</reference>
<gene>
    <name evidence="1" type="ORF">FNK824_LOCUS42343</name>
</gene>
<protein>
    <submittedName>
        <fullName evidence="1">Uncharacterized protein</fullName>
    </submittedName>
</protein>
<feature type="non-terminal residue" evidence="1">
    <location>
        <position position="1"/>
    </location>
</feature>
<organism evidence="1 2">
    <name type="scientific">Rotaria sordida</name>
    <dbReference type="NCBI Taxonomy" id="392033"/>
    <lineage>
        <taxon>Eukaryota</taxon>
        <taxon>Metazoa</taxon>
        <taxon>Spiralia</taxon>
        <taxon>Gnathifera</taxon>
        <taxon>Rotifera</taxon>
        <taxon>Eurotatoria</taxon>
        <taxon>Bdelloidea</taxon>
        <taxon>Philodinida</taxon>
        <taxon>Philodinidae</taxon>
        <taxon>Rotaria</taxon>
    </lineage>
</organism>
<proteinExistence type="predicted"/>
<dbReference type="AlphaFoldDB" id="A0A820KW84"/>
<accession>A0A820KW84</accession>
<comment type="caution">
    <text evidence="1">The sequence shown here is derived from an EMBL/GenBank/DDBJ whole genome shotgun (WGS) entry which is preliminary data.</text>
</comment>
<name>A0A820KW84_9BILA</name>
<evidence type="ECO:0000313" key="2">
    <source>
        <dbReference type="Proteomes" id="UP000663874"/>
    </source>
</evidence>
<dbReference type="Proteomes" id="UP000663874">
    <property type="component" value="Unassembled WGS sequence"/>
</dbReference>
<evidence type="ECO:0000313" key="1">
    <source>
        <dbReference type="EMBL" id="CAF4351231.1"/>
    </source>
</evidence>
<sequence length="86" mass="9895">TQRGTVYVRGHALAGFDGTIDARYNGRYCTRYTDCSDCNDAFYCHSFFLVIPGDAYIYICDIHLTGQIIFFEIKVMFVLKRPHICP</sequence>